<keyword evidence="2" id="KW-1185">Reference proteome</keyword>
<dbReference type="EMBL" id="QKWP01003162">
    <property type="protein sequence ID" value="RIB01370.1"/>
    <property type="molecule type" value="Genomic_DNA"/>
</dbReference>
<evidence type="ECO:0000313" key="1">
    <source>
        <dbReference type="EMBL" id="RIB01370.1"/>
    </source>
</evidence>
<organism evidence="1 2">
    <name type="scientific">Gigaspora rosea</name>
    <dbReference type="NCBI Taxonomy" id="44941"/>
    <lineage>
        <taxon>Eukaryota</taxon>
        <taxon>Fungi</taxon>
        <taxon>Fungi incertae sedis</taxon>
        <taxon>Mucoromycota</taxon>
        <taxon>Glomeromycotina</taxon>
        <taxon>Glomeromycetes</taxon>
        <taxon>Diversisporales</taxon>
        <taxon>Gigasporaceae</taxon>
        <taxon>Gigaspora</taxon>
    </lineage>
</organism>
<dbReference type="InterPro" id="IPR011009">
    <property type="entry name" value="Kinase-like_dom_sf"/>
</dbReference>
<protein>
    <recommendedName>
        <fullName evidence="3">Serine-threonine/tyrosine-protein kinase catalytic domain-containing protein</fullName>
    </recommendedName>
</protein>
<accession>A0A397TTN5</accession>
<evidence type="ECO:0000313" key="2">
    <source>
        <dbReference type="Proteomes" id="UP000266673"/>
    </source>
</evidence>
<evidence type="ECO:0008006" key="3">
    <source>
        <dbReference type="Google" id="ProtNLM"/>
    </source>
</evidence>
<dbReference type="Gene3D" id="1.10.510.10">
    <property type="entry name" value="Transferase(Phosphotransferase) domain 1"/>
    <property type="match status" value="1"/>
</dbReference>
<reference evidence="1 2" key="1">
    <citation type="submission" date="2018-06" db="EMBL/GenBank/DDBJ databases">
        <title>Comparative genomics reveals the genomic features of Rhizophagus irregularis, R. cerebriforme, R. diaphanum and Gigaspora rosea, and their symbiotic lifestyle signature.</title>
        <authorList>
            <person name="Morin E."/>
            <person name="San Clemente H."/>
            <person name="Chen E.C.H."/>
            <person name="De La Providencia I."/>
            <person name="Hainaut M."/>
            <person name="Kuo A."/>
            <person name="Kohler A."/>
            <person name="Murat C."/>
            <person name="Tang N."/>
            <person name="Roy S."/>
            <person name="Loubradou J."/>
            <person name="Henrissat B."/>
            <person name="Grigoriev I.V."/>
            <person name="Corradi N."/>
            <person name="Roux C."/>
            <person name="Martin F.M."/>
        </authorList>
    </citation>
    <scope>NUCLEOTIDE SEQUENCE [LARGE SCALE GENOMIC DNA]</scope>
    <source>
        <strain evidence="1 2">DAOM 194757</strain>
    </source>
</reference>
<dbReference type="SUPFAM" id="SSF56112">
    <property type="entry name" value="Protein kinase-like (PK-like)"/>
    <property type="match status" value="1"/>
</dbReference>
<name>A0A397TTN5_9GLOM</name>
<dbReference type="AlphaFoldDB" id="A0A397TTN5"/>
<sequence>MVEMTIGQRSFNDYKFDFDLVAMICNGLRPKFAPGTPDCYVELANQCMNSDLEKRPSVSEIITKLDKWLNIIENKNDIISEIIAELDNTSNIIVNESENKIEKQMLGRWFDFIENESRIKEQFLESDEISKNFSVLTEKLNNIYTSKPYNITEICSKLSKVCITKSASVIEVPDDI</sequence>
<comment type="caution">
    <text evidence="1">The sequence shown here is derived from an EMBL/GenBank/DDBJ whole genome shotgun (WGS) entry which is preliminary data.</text>
</comment>
<proteinExistence type="predicted"/>
<gene>
    <name evidence="1" type="ORF">C2G38_2127809</name>
</gene>
<dbReference type="Proteomes" id="UP000266673">
    <property type="component" value="Unassembled WGS sequence"/>
</dbReference>